<dbReference type="Pfam" id="PF17784">
    <property type="entry name" value="Sulfotransfer_4"/>
    <property type="match status" value="1"/>
</dbReference>
<dbReference type="Gene3D" id="3.40.50.300">
    <property type="entry name" value="P-loop containing nucleotide triphosphate hydrolases"/>
    <property type="match status" value="1"/>
</dbReference>
<sequence>MGGVPSVPTDRSQTIQVIGAGYSRTGTVSMALALETLLGGPVMHGGTHLFGREDAYTRLWCDVFRNRNDKPVLMKLLREATAGFVGITDAPGTMFLPELLELYPNAKVVLVTRDPDRWLKSMEPIMKNAGINALVLKTLLFPCPTWRWAPTFLQHMLLLKHNDYVRAQVPPQKLLTMELKQGWEPLAEFLGKPVPQAPFPRANDSEAVEAYAKRIFLTAGLTWAGILSGAGIVAWNAWRVWRRQVTG</sequence>
<evidence type="ECO:0008006" key="4">
    <source>
        <dbReference type="Google" id="ProtNLM"/>
    </source>
</evidence>
<accession>A0A2S4KP09</accession>
<evidence type="ECO:0000313" key="2">
    <source>
        <dbReference type="EMBL" id="POR31922.1"/>
    </source>
</evidence>
<feature type="transmembrane region" description="Helical" evidence="1">
    <location>
        <begin position="215"/>
        <end position="238"/>
    </location>
</feature>
<evidence type="ECO:0000313" key="3">
    <source>
        <dbReference type="Proteomes" id="UP000237481"/>
    </source>
</evidence>
<name>A0A2S4KP09_9HYPO</name>
<dbReference type="AlphaFoldDB" id="A0A2S4KP09"/>
<proteinExistence type="predicted"/>
<protein>
    <recommendedName>
        <fullName evidence="4">NAD dependent epimerase/dehydratase</fullName>
    </recommendedName>
</protein>
<dbReference type="InterPro" id="IPR040632">
    <property type="entry name" value="Sulfotransfer_4"/>
</dbReference>
<keyword evidence="1" id="KW-1133">Transmembrane helix</keyword>
<comment type="caution">
    <text evidence="2">The sequence shown here is derived from an EMBL/GenBank/DDBJ whole genome shotgun (WGS) entry which is preliminary data.</text>
</comment>
<keyword evidence="1" id="KW-0812">Transmembrane</keyword>
<dbReference type="SUPFAM" id="SSF52540">
    <property type="entry name" value="P-loop containing nucleoside triphosphate hydrolases"/>
    <property type="match status" value="1"/>
</dbReference>
<dbReference type="OrthoDB" id="408152at2759"/>
<reference evidence="2 3" key="1">
    <citation type="submission" date="2018-01" db="EMBL/GenBank/DDBJ databases">
        <title>Harnessing the power of phylogenomics to disentangle the directionality and signatures of interkingdom host jumping in the parasitic fungal genus Tolypocladium.</title>
        <authorList>
            <person name="Quandt C.A."/>
            <person name="Patterson W."/>
            <person name="Spatafora J.W."/>
        </authorList>
    </citation>
    <scope>NUCLEOTIDE SEQUENCE [LARGE SCALE GENOMIC DNA]</scope>
    <source>
        <strain evidence="2 3">NRBC 100945</strain>
    </source>
</reference>
<gene>
    <name evidence="2" type="ORF">TPAR_07871</name>
</gene>
<dbReference type="InterPro" id="IPR027417">
    <property type="entry name" value="P-loop_NTPase"/>
</dbReference>
<evidence type="ECO:0000256" key="1">
    <source>
        <dbReference type="SAM" id="Phobius"/>
    </source>
</evidence>
<dbReference type="Proteomes" id="UP000237481">
    <property type="component" value="Unassembled WGS sequence"/>
</dbReference>
<dbReference type="PANTHER" id="PTHR36978">
    <property type="entry name" value="P-LOOP CONTAINING NUCLEOTIDE TRIPHOSPHATE HYDROLASE"/>
    <property type="match status" value="1"/>
</dbReference>
<dbReference type="STRING" id="94208.A0A2S4KP09"/>
<dbReference type="EMBL" id="PKSG01000942">
    <property type="protein sequence ID" value="POR31922.1"/>
    <property type="molecule type" value="Genomic_DNA"/>
</dbReference>
<keyword evidence="3" id="KW-1185">Reference proteome</keyword>
<keyword evidence="1" id="KW-0472">Membrane</keyword>
<dbReference type="PANTHER" id="PTHR36978:SF3">
    <property type="entry name" value="P-LOOP CONTAINING NUCLEOSIDE TRIPHOSPHATE HYDROLASE PROTEIN"/>
    <property type="match status" value="1"/>
</dbReference>
<organism evidence="2 3">
    <name type="scientific">Tolypocladium paradoxum</name>
    <dbReference type="NCBI Taxonomy" id="94208"/>
    <lineage>
        <taxon>Eukaryota</taxon>
        <taxon>Fungi</taxon>
        <taxon>Dikarya</taxon>
        <taxon>Ascomycota</taxon>
        <taxon>Pezizomycotina</taxon>
        <taxon>Sordariomycetes</taxon>
        <taxon>Hypocreomycetidae</taxon>
        <taxon>Hypocreales</taxon>
        <taxon>Ophiocordycipitaceae</taxon>
        <taxon>Tolypocladium</taxon>
    </lineage>
</organism>